<feature type="compositionally biased region" description="Polar residues" evidence="1">
    <location>
        <begin position="1"/>
        <end position="19"/>
    </location>
</feature>
<dbReference type="EMBL" id="KV454210">
    <property type="protein sequence ID" value="ODQ59925.1"/>
    <property type="molecule type" value="Genomic_DNA"/>
</dbReference>
<accession>A0A1E3P3D6</accession>
<organism evidence="2 3">
    <name type="scientific">Wickerhamomyces anomalus (strain ATCC 58044 / CBS 1984 / NCYC 433 / NRRL Y-366-8)</name>
    <name type="common">Yeast</name>
    <name type="synonym">Hansenula anomala</name>
    <dbReference type="NCBI Taxonomy" id="683960"/>
    <lineage>
        <taxon>Eukaryota</taxon>
        <taxon>Fungi</taxon>
        <taxon>Dikarya</taxon>
        <taxon>Ascomycota</taxon>
        <taxon>Saccharomycotina</taxon>
        <taxon>Saccharomycetes</taxon>
        <taxon>Phaffomycetales</taxon>
        <taxon>Wickerhamomycetaceae</taxon>
        <taxon>Wickerhamomyces</taxon>
    </lineage>
</organism>
<sequence length="688" mass="78265">MRKIENQSVAPSIGSNTGIAPSGGGTSSPKKKKDSSHSRHHSIQKPIVILPYVSEHSFGGSIGARTANLPNFKELGPPDLVHISKYNKQSQKEEGQYHYITGLDVSSAVAPVAYLTTLNLNSTSSSSKHPNIYTYCSYNAFSRSDVRIRTEFPSSAPGAFQLQLIPSDRSNKILNEVTEEIWDELFVSAVVRSVLINLDFERKVPSLIEKPLTKSVQHSKNIITRLIKFIERGPLLGCNSLIQRPSIVQNYLIDALLKIVELTSLYEFTIDQLQSLTRKDVTLLIVKILFLADREVDAIKLLYEALKKNPRDALLLNEQVKFLISKEKFELALNPALAAVNANPVDFEAWYNLTKLHILNDNIPLALVALNSAPMYGIRPKDLIYIDPKDPITVPYPTEGKIKQVWDNVSQVYGPGCDNSIKFSPRFEVEACDPALIRTNSQQMRGTYRAAYELLILIINQIGWDKLLKSRSKVFIMDDEYKTLSNVSLAADKDSSDDIKKKRLCERWLDNLFLVLYEDLRVVLIVESELQNEKQLKHSGLEWQLIGLASYRTHHFKNAVAALRTQLSAKFDIIAAYKLLELWELNYTTKEFKIWNKTNKYGDFEITLDQILDVLVKCISYNIRFFNEFELPILLFLKKFLNKYDVDFIKNKIQVLFENDNKDYKNSGVIPPFDSLVADIQTLSPDCF</sequence>
<dbReference type="InterPro" id="IPR011990">
    <property type="entry name" value="TPR-like_helical_dom_sf"/>
</dbReference>
<proteinExistence type="predicted"/>
<dbReference type="AlphaFoldDB" id="A0A1E3P3D6"/>
<dbReference type="Proteomes" id="UP000094112">
    <property type="component" value="Unassembled WGS sequence"/>
</dbReference>
<feature type="region of interest" description="Disordered" evidence="1">
    <location>
        <begin position="1"/>
        <end position="42"/>
    </location>
</feature>
<dbReference type="PANTHER" id="PTHR31975">
    <property type="entry name" value="BUD SITE SELECTION PROTEIN 7-RELATED"/>
    <property type="match status" value="1"/>
</dbReference>
<reference evidence="2 3" key="1">
    <citation type="journal article" date="2016" name="Proc. Natl. Acad. Sci. U.S.A.">
        <title>Comparative genomics of biotechnologically important yeasts.</title>
        <authorList>
            <person name="Riley R."/>
            <person name="Haridas S."/>
            <person name="Wolfe K.H."/>
            <person name="Lopes M.R."/>
            <person name="Hittinger C.T."/>
            <person name="Goeker M."/>
            <person name="Salamov A.A."/>
            <person name="Wisecaver J.H."/>
            <person name="Long T.M."/>
            <person name="Calvey C.H."/>
            <person name="Aerts A.L."/>
            <person name="Barry K.W."/>
            <person name="Choi C."/>
            <person name="Clum A."/>
            <person name="Coughlan A.Y."/>
            <person name="Deshpande S."/>
            <person name="Douglass A.P."/>
            <person name="Hanson S.J."/>
            <person name="Klenk H.-P."/>
            <person name="LaButti K.M."/>
            <person name="Lapidus A."/>
            <person name="Lindquist E.A."/>
            <person name="Lipzen A.M."/>
            <person name="Meier-Kolthoff J.P."/>
            <person name="Ohm R.A."/>
            <person name="Otillar R.P."/>
            <person name="Pangilinan J.L."/>
            <person name="Peng Y."/>
            <person name="Rokas A."/>
            <person name="Rosa C.A."/>
            <person name="Scheuner C."/>
            <person name="Sibirny A.A."/>
            <person name="Slot J.C."/>
            <person name="Stielow J.B."/>
            <person name="Sun H."/>
            <person name="Kurtzman C.P."/>
            <person name="Blackwell M."/>
            <person name="Grigoriev I.V."/>
            <person name="Jeffries T.W."/>
        </authorList>
    </citation>
    <scope>NUCLEOTIDE SEQUENCE [LARGE SCALE GENOMIC DNA]</scope>
    <source>
        <strain evidence="3">ATCC 58044 / CBS 1984 / NCYC 433 / NRRL Y-366-8</strain>
    </source>
</reference>
<dbReference type="GO" id="GO:0034044">
    <property type="term" value="C:exomer complex"/>
    <property type="evidence" value="ECO:0007669"/>
    <property type="project" value="TreeGrafter"/>
</dbReference>
<dbReference type="GO" id="GO:0006893">
    <property type="term" value="P:Golgi to plasma membrane transport"/>
    <property type="evidence" value="ECO:0007669"/>
    <property type="project" value="UniProtKB-ARBA"/>
</dbReference>
<gene>
    <name evidence="2" type="ORF">WICANDRAFT_62504</name>
</gene>
<evidence type="ECO:0000313" key="2">
    <source>
        <dbReference type="EMBL" id="ODQ59925.1"/>
    </source>
</evidence>
<evidence type="ECO:0000313" key="3">
    <source>
        <dbReference type="Proteomes" id="UP000094112"/>
    </source>
</evidence>
<evidence type="ECO:0000256" key="1">
    <source>
        <dbReference type="SAM" id="MobiDB-lite"/>
    </source>
</evidence>
<protein>
    <submittedName>
        <fullName evidence="2">Uncharacterized protein</fullName>
    </submittedName>
</protein>
<dbReference type="PANTHER" id="PTHR31975:SF2">
    <property type="entry name" value="CHITIN BIOSYNTHESIS PROTEIN CHS6-RELATED"/>
    <property type="match status" value="1"/>
</dbReference>
<dbReference type="GeneID" id="30200630"/>
<dbReference type="Pfam" id="PF09295">
    <property type="entry name" value="ChAPs"/>
    <property type="match status" value="1"/>
</dbReference>
<dbReference type="SUPFAM" id="SSF48452">
    <property type="entry name" value="TPR-like"/>
    <property type="match status" value="1"/>
</dbReference>
<dbReference type="InterPro" id="IPR015374">
    <property type="entry name" value="ChAPs"/>
</dbReference>
<feature type="compositionally biased region" description="Basic residues" evidence="1">
    <location>
        <begin position="29"/>
        <end position="42"/>
    </location>
</feature>
<name>A0A1E3P3D6_WICAA</name>
<dbReference type="OrthoDB" id="434695at2759"/>
<dbReference type="RefSeq" id="XP_019039132.1">
    <property type="nucleotide sequence ID" value="XM_019183384.1"/>
</dbReference>
<dbReference type="STRING" id="683960.A0A1E3P3D6"/>
<dbReference type="Gene3D" id="1.25.40.10">
    <property type="entry name" value="Tetratricopeptide repeat domain"/>
    <property type="match status" value="1"/>
</dbReference>
<keyword evidence="3" id="KW-1185">Reference proteome</keyword>